<name>A0A518E4X3_9BACT</name>
<dbReference type="AlphaFoldDB" id="A0A518E4X3"/>
<dbReference type="RefSeq" id="WP_145058940.1">
    <property type="nucleotide sequence ID" value="NZ_CP036433.1"/>
</dbReference>
<dbReference type="Proteomes" id="UP000317648">
    <property type="component" value="Chromosome"/>
</dbReference>
<accession>A0A518E4X3</accession>
<evidence type="ECO:0000313" key="2">
    <source>
        <dbReference type="EMBL" id="QDU99150.1"/>
    </source>
</evidence>
<dbReference type="OrthoDB" id="271886at2"/>
<keyword evidence="1" id="KW-0175">Coiled coil</keyword>
<protein>
    <submittedName>
        <fullName evidence="2">Chromosome partition protein Smc</fullName>
    </submittedName>
</protein>
<organism evidence="2 3">
    <name type="scientific">Lignipirellula cremea</name>
    <dbReference type="NCBI Taxonomy" id="2528010"/>
    <lineage>
        <taxon>Bacteria</taxon>
        <taxon>Pseudomonadati</taxon>
        <taxon>Planctomycetota</taxon>
        <taxon>Planctomycetia</taxon>
        <taxon>Pirellulales</taxon>
        <taxon>Pirellulaceae</taxon>
        <taxon>Lignipirellula</taxon>
    </lineage>
</organism>
<keyword evidence="3" id="KW-1185">Reference proteome</keyword>
<sequence>MLKKSLIVGAGVLLLSGLLVGPRNVCSYVSTGVSKVRGTFKDSVPIAFELDRARQMVKDLEPEIRHHTLEIAKVEVDVDRLARDLENRDERLANQQAEMLELKSDLAEGGSVFVYNKRHYTSDQVKADLTSRFEQFKTESSTRDNMRQILDARRQGLDAARQKLVEMNEAKSQLRLEIAHLESQLKILEVAKTRSEYKFDDSSLSRTKNLIDDIRTRIQVESKLANSEFEPVDRIPVGVKADDDRDIAQEITEFFAEKPSVDGYVGAEK</sequence>
<feature type="coiled-coil region" evidence="1">
    <location>
        <begin position="71"/>
        <end position="105"/>
    </location>
</feature>
<dbReference type="EMBL" id="CP036433">
    <property type="protein sequence ID" value="QDU99150.1"/>
    <property type="molecule type" value="Genomic_DNA"/>
</dbReference>
<gene>
    <name evidence="2" type="primary">smc_10</name>
    <name evidence="2" type="ORF">Pla8534_70620</name>
</gene>
<feature type="coiled-coil region" evidence="1">
    <location>
        <begin position="157"/>
        <end position="191"/>
    </location>
</feature>
<proteinExistence type="predicted"/>
<reference evidence="2 3" key="1">
    <citation type="submission" date="2019-02" db="EMBL/GenBank/DDBJ databases">
        <title>Deep-cultivation of Planctomycetes and their phenomic and genomic characterization uncovers novel biology.</title>
        <authorList>
            <person name="Wiegand S."/>
            <person name="Jogler M."/>
            <person name="Boedeker C."/>
            <person name="Pinto D."/>
            <person name="Vollmers J."/>
            <person name="Rivas-Marin E."/>
            <person name="Kohn T."/>
            <person name="Peeters S.H."/>
            <person name="Heuer A."/>
            <person name="Rast P."/>
            <person name="Oberbeckmann S."/>
            <person name="Bunk B."/>
            <person name="Jeske O."/>
            <person name="Meyerdierks A."/>
            <person name="Storesund J.E."/>
            <person name="Kallscheuer N."/>
            <person name="Luecker S."/>
            <person name="Lage O.M."/>
            <person name="Pohl T."/>
            <person name="Merkel B.J."/>
            <person name="Hornburger P."/>
            <person name="Mueller R.-W."/>
            <person name="Bruemmer F."/>
            <person name="Labrenz M."/>
            <person name="Spormann A.M."/>
            <person name="Op den Camp H."/>
            <person name="Overmann J."/>
            <person name="Amann R."/>
            <person name="Jetten M.S.M."/>
            <person name="Mascher T."/>
            <person name="Medema M.H."/>
            <person name="Devos D.P."/>
            <person name="Kaster A.-K."/>
            <person name="Ovreas L."/>
            <person name="Rohde M."/>
            <person name="Galperin M.Y."/>
            <person name="Jogler C."/>
        </authorList>
    </citation>
    <scope>NUCLEOTIDE SEQUENCE [LARGE SCALE GENOMIC DNA]</scope>
    <source>
        <strain evidence="2 3">Pla85_3_4</strain>
    </source>
</reference>
<evidence type="ECO:0000313" key="3">
    <source>
        <dbReference type="Proteomes" id="UP000317648"/>
    </source>
</evidence>
<dbReference type="KEGG" id="lcre:Pla8534_70620"/>
<evidence type="ECO:0000256" key="1">
    <source>
        <dbReference type="SAM" id="Coils"/>
    </source>
</evidence>